<gene>
    <name evidence="8" type="ORF">CTAYLR_005609</name>
</gene>
<name>A0AAD7U821_9STRA</name>
<dbReference type="EMBL" id="JAQMWT010000538">
    <property type="protein sequence ID" value="KAJ8599838.1"/>
    <property type="molecule type" value="Genomic_DNA"/>
</dbReference>
<comment type="similarity">
    <text evidence="2">Belongs to the TAF7 family.</text>
</comment>
<evidence type="ECO:0000256" key="6">
    <source>
        <dbReference type="SAM" id="MobiDB-lite"/>
    </source>
</evidence>
<organism evidence="8 9">
    <name type="scientific">Chrysophaeum taylorii</name>
    <dbReference type="NCBI Taxonomy" id="2483200"/>
    <lineage>
        <taxon>Eukaryota</taxon>
        <taxon>Sar</taxon>
        <taxon>Stramenopiles</taxon>
        <taxon>Ochrophyta</taxon>
        <taxon>Pelagophyceae</taxon>
        <taxon>Pelagomonadales</taxon>
        <taxon>Pelagomonadaceae</taxon>
        <taxon>Chrysophaeum</taxon>
    </lineage>
</organism>
<dbReference type="Proteomes" id="UP001230188">
    <property type="component" value="Unassembled WGS sequence"/>
</dbReference>
<dbReference type="InterPro" id="IPR006751">
    <property type="entry name" value="TAFII55_prot_cons_reg"/>
</dbReference>
<dbReference type="GO" id="GO:0016251">
    <property type="term" value="F:RNA polymerase II general transcription initiation factor activity"/>
    <property type="evidence" value="ECO:0007669"/>
    <property type="project" value="TreeGrafter"/>
</dbReference>
<feature type="compositionally biased region" description="Low complexity" evidence="6">
    <location>
        <begin position="237"/>
        <end position="252"/>
    </location>
</feature>
<evidence type="ECO:0000313" key="8">
    <source>
        <dbReference type="EMBL" id="KAJ8599838.1"/>
    </source>
</evidence>
<comment type="caution">
    <text evidence="8">The sequence shown here is derived from an EMBL/GenBank/DDBJ whole genome shotgun (WGS) entry which is preliminary data.</text>
</comment>
<evidence type="ECO:0000256" key="3">
    <source>
        <dbReference type="ARBA" id="ARBA00023015"/>
    </source>
</evidence>
<dbReference type="PANTHER" id="PTHR12228">
    <property type="entry name" value="TRANSCRIPTION INITIATION FACTOR TFIID 55 KD SUBUNIT-RELATED"/>
    <property type="match status" value="1"/>
</dbReference>
<dbReference type="Pfam" id="PF04658">
    <property type="entry name" value="TAFII55_N"/>
    <property type="match status" value="1"/>
</dbReference>
<keyword evidence="5" id="KW-0539">Nucleus</keyword>
<dbReference type="SMART" id="SM01370">
    <property type="entry name" value="TAFII55_N"/>
    <property type="match status" value="1"/>
</dbReference>
<dbReference type="AlphaFoldDB" id="A0AAD7U821"/>
<sequence length="266" mass="28931">MGSPQTQIALRVRSDVIARRLRESASVEVVPEEPAVEAQCFVSQRLGLKIEGESHPARLVNLPTLAETHKTFDRSTFYKCGDVSQLLIVYESEEERLKDEQRKNEGAWKMYYPDGLTPPMKEVVATRFSKARTAAKDDYTKAEVALVEQQMVDIVANQGNLPTEELLAEDIVPFEDWMIPSGDQTATIFDDSPLVAKNPWILATQSEPAPAPAPAAAKRARSPPLSAGTGRPPEEQQPPVVVAPPAAAGEPPSTANGGRPPEPTIS</sequence>
<accession>A0AAD7U821</accession>
<evidence type="ECO:0000313" key="9">
    <source>
        <dbReference type="Proteomes" id="UP001230188"/>
    </source>
</evidence>
<dbReference type="GO" id="GO:0005669">
    <property type="term" value="C:transcription factor TFIID complex"/>
    <property type="evidence" value="ECO:0007669"/>
    <property type="project" value="InterPro"/>
</dbReference>
<keyword evidence="9" id="KW-1185">Reference proteome</keyword>
<feature type="compositionally biased region" description="Low complexity" evidence="6">
    <location>
        <begin position="214"/>
        <end position="227"/>
    </location>
</feature>
<evidence type="ECO:0000259" key="7">
    <source>
        <dbReference type="SMART" id="SM01370"/>
    </source>
</evidence>
<keyword evidence="3" id="KW-0805">Transcription regulation</keyword>
<evidence type="ECO:0000256" key="2">
    <source>
        <dbReference type="ARBA" id="ARBA00009368"/>
    </source>
</evidence>
<keyword evidence="4" id="KW-0804">Transcription</keyword>
<comment type="subcellular location">
    <subcellularLocation>
        <location evidence="1">Nucleus</location>
    </subcellularLocation>
</comment>
<dbReference type="InterPro" id="IPR037817">
    <property type="entry name" value="TAF7"/>
</dbReference>
<protein>
    <recommendedName>
        <fullName evidence="7">TAFII55 protein conserved region domain-containing protein</fullName>
    </recommendedName>
</protein>
<feature type="region of interest" description="Disordered" evidence="6">
    <location>
        <begin position="206"/>
        <end position="266"/>
    </location>
</feature>
<evidence type="ECO:0000256" key="4">
    <source>
        <dbReference type="ARBA" id="ARBA00023163"/>
    </source>
</evidence>
<reference evidence="8" key="1">
    <citation type="submission" date="2023-01" db="EMBL/GenBank/DDBJ databases">
        <title>Metagenome sequencing of chrysophaentin producing Chrysophaeum taylorii.</title>
        <authorList>
            <person name="Davison J."/>
            <person name="Bewley C."/>
        </authorList>
    </citation>
    <scope>NUCLEOTIDE SEQUENCE</scope>
    <source>
        <strain evidence="8">NIES-1699</strain>
    </source>
</reference>
<feature type="domain" description="TAFII55 protein conserved region" evidence="7">
    <location>
        <begin position="4"/>
        <end position="170"/>
    </location>
</feature>
<dbReference type="CDD" id="cd08047">
    <property type="entry name" value="TAF7"/>
    <property type="match status" value="1"/>
</dbReference>
<proteinExistence type="inferred from homology"/>
<evidence type="ECO:0000256" key="5">
    <source>
        <dbReference type="ARBA" id="ARBA00023242"/>
    </source>
</evidence>
<dbReference type="GO" id="GO:0051123">
    <property type="term" value="P:RNA polymerase II preinitiation complex assembly"/>
    <property type="evidence" value="ECO:0007669"/>
    <property type="project" value="TreeGrafter"/>
</dbReference>
<dbReference type="PANTHER" id="PTHR12228:SF0">
    <property type="entry name" value="TATA-BOX BINDING PROTEIN ASSOCIATED FACTOR 7"/>
    <property type="match status" value="1"/>
</dbReference>
<evidence type="ECO:0000256" key="1">
    <source>
        <dbReference type="ARBA" id="ARBA00004123"/>
    </source>
</evidence>